<dbReference type="GO" id="GO:0006364">
    <property type="term" value="P:rRNA processing"/>
    <property type="evidence" value="ECO:0007669"/>
    <property type="project" value="UniProtKB-KW"/>
</dbReference>
<dbReference type="EMBL" id="JAMYWD010000006">
    <property type="protein sequence ID" value="KAJ4968149.1"/>
    <property type="molecule type" value="Genomic_DNA"/>
</dbReference>
<evidence type="ECO:0000256" key="3">
    <source>
        <dbReference type="SAM" id="MobiDB-lite"/>
    </source>
</evidence>
<evidence type="ECO:0008006" key="6">
    <source>
        <dbReference type="Google" id="ProtNLM"/>
    </source>
</evidence>
<dbReference type="OrthoDB" id="263560at2759"/>
<dbReference type="InterPro" id="IPR019398">
    <property type="entry name" value="Pre-rRNA_process_TSR2"/>
</dbReference>
<evidence type="ECO:0000256" key="2">
    <source>
        <dbReference type="ARBA" id="ARBA00022552"/>
    </source>
</evidence>
<reference evidence="4" key="1">
    <citation type="journal article" date="2023" name="Plant J.">
        <title>The genome of the king protea, Protea cynaroides.</title>
        <authorList>
            <person name="Chang J."/>
            <person name="Duong T.A."/>
            <person name="Schoeman C."/>
            <person name="Ma X."/>
            <person name="Roodt D."/>
            <person name="Barker N."/>
            <person name="Li Z."/>
            <person name="Van de Peer Y."/>
            <person name="Mizrachi E."/>
        </authorList>
    </citation>
    <scope>NUCLEOTIDE SEQUENCE</scope>
    <source>
        <tissue evidence="4">Young leaves</tissue>
    </source>
</reference>
<gene>
    <name evidence="4" type="ORF">NE237_014850</name>
</gene>
<protein>
    <recommendedName>
        <fullName evidence="6">Pre-rRNA-processing protein TSR2 homolog</fullName>
    </recommendedName>
</protein>
<keyword evidence="2" id="KW-0698">rRNA processing</keyword>
<comment type="caution">
    <text evidence="4">The sequence shown here is derived from an EMBL/GenBank/DDBJ whole genome shotgun (WGS) entry which is preliminary data.</text>
</comment>
<evidence type="ECO:0000256" key="1">
    <source>
        <dbReference type="ARBA" id="ARBA00006524"/>
    </source>
</evidence>
<accession>A0A9Q0KCY1</accession>
<dbReference type="Pfam" id="PF10273">
    <property type="entry name" value="WGG"/>
    <property type="match status" value="1"/>
</dbReference>
<name>A0A9Q0KCY1_9MAGN</name>
<feature type="region of interest" description="Disordered" evidence="3">
    <location>
        <begin position="99"/>
        <end position="166"/>
    </location>
</feature>
<keyword evidence="5" id="KW-1185">Reference proteome</keyword>
<dbReference type="AlphaFoldDB" id="A0A9Q0KCY1"/>
<dbReference type="PANTHER" id="PTHR21250">
    <property type="entry name" value="PRE-RRNA-PROCESSING PROTEIN TSR2 HOMOLOG"/>
    <property type="match status" value="1"/>
</dbReference>
<dbReference type="Proteomes" id="UP001141806">
    <property type="component" value="Unassembled WGS sequence"/>
</dbReference>
<proteinExistence type="inferred from homology"/>
<evidence type="ECO:0000313" key="4">
    <source>
        <dbReference type="EMBL" id="KAJ4968149.1"/>
    </source>
</evidence>
<organism evidence="4 5">
    <name type="scientific">Protea cynaroides</name>
    <dbReference type="NCBI Taxonomy" id="273540"/>
    <lineage>
        <taxon>Eukaryota</taxon>
        <taxon>Viridiplantae</taxon>
        <taxon>Streptophyta</taxon>
        <taxon>Embryophyta</taxon>
        <taxon>Tracheophyta</taxon>
        <taxon>Spermatophyta</taxon>
        <taxon>Magnoliopsida</taxon>
        <taxon>Proteales</taxon>
        <taxon>Proteaceae</taxon>
        <taxon>Protea</taxon>
    </lineage>
</organism>
<evidence type="ECO:0000313" key="5">
    <source>
        <dbReference type="Proteomes" id="UP001141806"/>
    </source>
</evidence>
<comment type="similarity">
    <text evidence="1">Belongs to the TSR2 family.</text>
</comment>
<sequence length="166" mass="18393">MDSDKASPVPSQLSPEALSVFAEGISLLLSRWASLQLAVQNEWGGRSPLYFYDLKNILDDTMVLSFNAEFEDGSVAELLVIMHEDCLQGNYESVEKLRKSSSGAAAVSQSRRSSDDESSDMVMDELKPRLNPKPEPISVDVQRPRETMEAEDGWTVVGPKNKGKRN</sequence>